<evidence type="ECO:0000313" key="3">
    <source>
        <dbReference type="Proteomes" id="UP000187209"/>
    </source>
</evidence>
<dbReference type="AlphaFoldDB" id="A0A1R2C109"/>
<keyword evidence="1" id="KW-0175">Coiled coil</keyword>
<organism evidence="2 3">
    <name type="scientific">Stentor coeruleus</name>
    <dbReference type="NCBI Taxonomy" id="5963"/>
    <lineage>
        <taxon>Eukaryota</taxon>
        <taxon>Sar</taxon>
        <taxon>Alveolata</taxon>
        <taxon>Ciliophora</taxon>
        <taxon>Postciliodesmatophora</taxon>
        <taxon>Heterotrichea</taxon>
        <taxon>Heterotrichida</taxon>
        <taxon>Stentoridae</taxon>
        <taxon>Stentor</taxon>
    </lineage>
</organism>
<evidence type="ECO:0000256" key="1">
    <source>
        <dbReference type="SAM" id="Coils"/>
    </source>
</evidence>
<keyword evidence="3" id="KW-1185">Reference proteome</keyword>
<dbReference type="EMBL" id="MPUH01000334">
    <property type="protein sequence ID" value="OMJ82615.1"/>
    <property type="molecule type" value="Genomic_DNA"/>
</dbReference>
<gene>
    <name evidence="2" type="ORF">SteCoe_16664</name>
</gene>
<feature type="coiled-coil region" evidence="1">
    <location>
        <begin position="220"/>
        <end position="247"/>
    </location>
</feature>
<comment type="caution">
    <text evidence="2">The sequence shown here is derived from an EMBL/GenBank/DDBJ whole genome shotgun (WGS) entry which is preliminary data.</text>
</comment>
<accession>A0A1R2C109</accession>
<sequence length="381" mass="44277">MESQGVFNIPNALKSDNKFKYYKSSETSPKVYISQKYTKKPKVRKATNSCTEMDLNFKREKKSRNSADLTVLPKDFLFEQPLLIKTEEIHKEHYHEKSSKSKISFDFTNQKDCLTAFDKQKERLFKNMEQQKERVKLMQKMLTSTQPNYEIGTLDINIKEKTLENRFLAETIKNLSLTTEITTKNTTEDIISKVSTIEIDVLNMQKALEKLKKTYNLNSKKSQLVNLQDIENQNKTLEKQVFQVKKNIGKYFANPDEFIEAKKKQSLISEKYASGLSENANLQQQLINLRKSNFARSSYGRKDNMIDLAYLLADVSKLAGVAKVYFEKNSIDLTMIYKQETLSKYSTSQEYLENIKKQLEGLRMSFTDIYAEQCGSSCYTQ</sequence>
<protein>
    <submittedName>
        <fullName evidence="2">Uncharacterized protein</fullName>
    </submittedName>
</protein>
<dbReference type="Proteomes" id="UP000187209">
    <property type="component" value="Unassembled WGS sequence"/>
</dbReference>
<feature type="coiled-coil region" evidence="1">
    <location>
        <begin position="114"/>
        <end position="141"/>
    </location>
</feature>
<reference evidence="2 3" key="1">
    <citation type="submission" date="2016-11" db="EMBL/GenBank/DDBJ databases">
        <title>The macronuclear genome of Stentor coeruleus: a giant cell with tiny introns.</title>
        <authorList>
            <person name="Slabodnick M."/>
            <person name="Ruby J.G."/>
            <person name="Reiff S.B."/>
            <person name="Swart E.C."/>
            <person name="Gosai S."/>
            <person name="Prabakaran S."/>
            <person name="Witkowska E."/>
            <person name="Larue G.E."/>
            <person name="Fisher S."/>
            <person name="Freeman R.M."/>
            <person name="Gunawardena J."/>
            <person name="Chu W."/>
            <person name="Stover N.A."/>
            <person name="Gregory B.D."/>
            <person name="Nowacki M."/>
            <person name="Derisi J."/>
            <person name="Roy S.W."/>
            <person name="Marshall W.F."/>
            <person name="Sood P."/>
        </authorList>
    </citation>
    <scope>NUCLEOTIDE SEQUENCE [LARGE SCALE GENOMIC DNA]</scope>
    <source>
        <strain evidence="2">WM001</strain>
    </source>
</reference>
<proteinExistence type="predicted"/>
<evidence type="ECO:0000313" key="2">
    <source>
        <dbReference type="EMBL" id="OMJ82615.1"/>
    </source>
</evidence>
<name>A0A1R2C109_9CILI</name>